<feature type="compositionally biased region" description="Acidic residues" evidence="2">
    <location>
        <begin position="148"/>
        <end position="168"/>
    </location>
</feature>
<keyword evidence="1" id="KW-0175">Coiled coil</keyword>
<feature type="region of interest" description="Disordered" evidence="2">
    <location>
        <begin position="26"/>
        <end position="77"/>
    </location>
</feature>
<accession>A0A914ULC7</accession>
<name>A0A914ULC7_9BILA</name>
<dbReference type="Proteomes" id="UP000887566">
    <property type="component" value="Unplaced"/>
</dbReference>
<proteinExistence type="predicted"/>
<evidence type="ECO:0000313" key="4">
    <source>
        <dbReference type="WBParaSite" id="PSAMB.scaffold10837size3799.g33661.t1"/>
    </source>
</evidence>
<evidence type="ECO:0000256" key="2">
    <source>
        <dbReference type="SAM" id="MobiDB-lite"/>
    </source>
</evidence>
<dbReference type="WBParaSite" id="PSAMB.scaffold10837size3799.g33661.t1">
    <property type="protein sequence ID" value="PSAMB.scaffold10837size3799.g33661.t1"/>
    <property type="gene ID" value="PSAMB.scaffold10837size3799.g33661"/>
</dbReference>
<protein>
    <submittedName>
        <fullName evidence="4">Uncharacterized protein</fullName>
    </submittedName>
</protein>
<keyword evidence="3" id="KW-1185">Reference proteome</keyword>
<dbReference type="AlphaFoldDB" id="A0A914ULC7"/>
<evidence type="ECO:0000256" key="1">
    <source>
        <dbReference type="SAM" id="Coils"/>
    </source>
</evidence>
<reference evidence="4" key="1">
    <citation type="submission" date="2022-11" db="UniProtKB">
        <authorList>
            <consortium name="WormBaseParasite"/>
        </authorList>
    </citation>
    <scope>IDENTIFICATION</scope>
</reference>
<sequence>MLLQANKTDMAEIQMAMNNQCVEHARRTSLQSASNGEQKSLGGKRKRGASPNIPQNTYKRAPVARKGEGSIDVNSEDTINQTVAQHVGNATRDGDDTAFGLVTVSNISAPVEMISLVIDGGRQPSYQSANNVESDHQCESNNHGDQQEGNDDNDDDDDDDDDNDNDDDGDKHEDGDDNHEDANYYDNVVDEIANSMYSQVMSATSPLPSETSGRSFEQGLLVTPTMSQRSVELAPLLMPTTIKSILQPTPVSHAASWQTDSQQAYSELPRQPIVIQQQHEQMNTPLPPPPQPHNEQDLQSYRHAMETEMRGLRQELAEALSRNNQHGQDVQLVNVQQTTTSQVCISQPEEVFDADNDDDNEDNDAIQDQESVAANYRQRMFTKFITDPVTRKKLNPYAAPVYAAVYTPPSRDSNPSTAARKLAAVKKAIRRGNQILLKEFGIEAENLKTDMLNQSDLKDIGNAIDREIVLFKE</sequence>
<feature type="region of interest" description="Disordered" evidence="2">
    <location>
        <begin position="125"/>
        <end position="182"/>
    </location>
</feature>
<feature type="coiled-coil region" evidence="1">
    <location>
        <begin position="302"/>
        <end position="329"/>
    </location>
</feature>
<evidence type="ECO:0000313" key="3">
    <source>
        <dbReference type="Proteomes" id="UP000887566"/>
    </source>
</evidence>
<feature type="compositionally biased region" description="Polar residues" evidence="2">
    <location>
        <begin position="28"/>
        <end position="38"/>
    </location>
</feature>
<organism evidence="3 4">
    <name type="scientific">Plectus sambesii</name>
    <dbReference type="NCBI Taxonomy" id="2011161"/>
    <lineage>
        <taxon>Eukaryota</taxon>
        <taxon>Metazoa</taxon>
        <taxon>Ecdysozoa</taxon>
        <taxon>Nematoda</taxon>
        <taxon>Chromadorea</taxon>
        <taxon>Plectida</taxon>
        <taxon>Plectina</taxon>
        <taxon>Plectoidea</taxon>
        <taxon>Plectidae</taxon>
        <taxon>Plectus</taxon>
    </lineage>
</organism>